<comment type="caution">
    <text evidence="12">The sequence shown here is derived from an EMBL/GenBank/DDBJ whole genome shotgun (WGS) entry which is preliminary data.</text>
</comment>
<dbReference type="Pfam" id="PF02096">
    <property type="entry name" value="60KD_IMP"/>
    <property type="match status" value="1"/>
</dbReference>
<evidence type="ECO:0000256" key="8">
    <source>
        <dbReference type="ARBA" id="ARBA00023186"/>
    </source>
</evidence>
<feature type="transmembrane region" description="Helical" evidence="10">
    <location>
        <begin position="33"/>
        <end position="55"/>
    </location>
</feature>
<organism evidence="12 13">
    <name type="scientific">Candidatus Daviesbacteria bacterium RIFOXYD1_FULL_41_10</name>
    <dbReference type="NCBI Taxonomy" id="1797801"/>
    <lineage>
        <taxon>Bacteria</taxon>
        <taxon>Candidatus Daviesiibacteriota</taxon>
    </lineage>
</organism>
<dbReference type="AlphaFoldDB" id="A0A1F5MZK7"/>
<evidence type="ECO:0000256" key="6">
    <source>
        <dbReference type="ARBA" id="ARBA00022989"/>
    </source>
</evidence>
<dbReference type="CDD" id="cd20070">
    <property type="entry name" value="5TM_YidC_Alb3"/>
    <property type="match status" value="1"/>
</dbReference>
<keyword evidence="3" id="KW-1003">Cell membrane</keyword>
<evidence type="ECO:0000313" key="12">
    <source>
        <dbReference type="EMBL" id="OGE70794.1"/>
    </source>
</evidence>
<evidence type="ECO:0000259" key="11">
    <source>
        <dbReference type="Pfam" id="PF02096"/>
    </source>
</evidence>
<dbReference type="EMBL" id="MFEC01000034">
    <property type="protein sequence ID" value="OGE70794.1"/>
    <property type="molecule type" value="Genomic_DNA"/>
</dbReference>
<dbReference type="InterPro" id="IPR047196">
    <property type="entry name" value="YidC_ALB_C"/>
</dbReference>
<sequence length="284" mass="31508">MQVIGDIFNLFFYGPILNVLVGIYHALNFVHLPGALGFAIILMTVLIRLAVWPLMASQMKSVKKMAELKPHIDALKEKHKGDKQAFASAQMALYKEHGVNPAGGCLPSLLQFPIIIALYQTIFAFFSDGSGLEKINQALYLPAWHLPSAPDLTFFGLNLATKPSDFLVSAFILVPLVTAGLQFAQSKMMAQKPVAVYKTDKPKEIKEKGKSEDAMAAMQGQMMYMMPLMVGWFAFQFPIGIALYWNTFTILGIVQQHKISGWGGLEGWIKKVQSLTPRLRSGQE</sequence>
<protein>
    <recommendedName>
        <fullName evidence="11">Membrane insertase YidC/Oxa/ALB C-terminal domain-containing protein</fullName>
    </recommendedName>
</protein>
<evidence type="ECO:0000256" key="10">
    <source>
        <dbReference type="SAM" id="Phobius"/>
    </source>
</evidence>
<keyword evidence="6 10" id="KW-1133">Transmembrane helix</keyword>
<comment type="similarity">
    <text evidence="9">Belongs to the OXA1/ALB3/YidC family.</text>
</comment>
<dbReference type="InterPro" id="IPR028055">
    <property type="entry name" value="YidC/Oxa/ALB_C"/>
</dbReference>
<feature type="transmembrane region" description="Helical" evidence="10">
    <location>
        <begin position="224"/>
        <end position="245"/>
    </location>
</feature>
<dbReference type="GO" id="GO:0015031">
    <property type="term" value="P:protein transport"/>
    <property type="evidence" value="ECO:0007669"/>
    <property type="project" value="UniProtKB-KW"/>
</dbReference>
<feature type="domain" description="Membrane insertase YidC/Oxa/ALB C-terminal" evidence="11">
    <location>
        <begin position="37"/>
        <end position="259"/>
    </location>
</feature>
<keyword evidence="4 9" id="KW-0812">Transmembrane</keyword>
<feature type="transmembrane region" description="Helical" evidence="10">
    <location>
        <begin position="166"/>
        <end position="184"/>
    </location>
</feature>
<evidence type="ECO:0000256" key="5">
    <source>
        <dbReference type="ARBA" id="ARBA00022927"/>
    </source>
</evidence>
<evidence type="ECO:0000256" key="3">
    <source>
        <dbReference type="ARBA" id="ARBA00022475"/>
    </source>
</evidence>
<evidence type="ECO:0000256" key="1">
    <source>
        <dbReference type="ARBA" id="ARBA00004651"/>
    </source>
</evidence>
<keyword evidence="5" id="KW-0653">Protein transport</keyword>
<feature type="transmembrane region" description="Helical" evidence="10">
    <location>
        <begin position="7"/>
        <end position="27"/>
    </location>
</feature>
<reference evidence="12 13" key="1">
    <citation type="journal article" date="2016" name="Nat. Commun.">
        <title>Thousands of microbial genomes shed light on interconnected biogeochemical processes in an aquifer system.</title>
        <authorList>
            <person name="Anantharaman K."/>
            <person name="Brown C.T."/>
            <person name="Hug L.A."/>
            <person name="Sharon I."/>
            <person name="Castelle C.J."/>
            <person name="Probst A.J."/>
            <person name="Thomas B.C."/>
            <person name="Singh A."/>
            <person name="Wilkins M.J."/>
            <person name="Karaoz U."/>
            <person name="Brodie E.L."/>
            <person name="Williams K.H."/>
            <person name="Hubbard S.S."/>
            <person name="Banfield J.F."/>
        </authorList>
    </citation>
    <scope>NUCLEOTIDE SEQUENCE [LARGE SCALE GENOMIC DNA]</scope>
</reference>
<dbReference type="Proteomes" id="UP000177135">
    <property type="component" value="Unassembled WGS sequence"/>
</dbReference>
<name>A0A1F5MZK7_9BACT</name>
<comment type="subcellular location">
    <subcellularLocation>
        <location evidence="1">Cell membrane</location>
        <topology evidence="1">Multi-pass membrane protein</topology>
    </subcellularLocation>
    <subcellularLocation>
        <location evidence="9">Membrane</location>
        <topology evidence="9">Multi-pass membrane protein</topology>
    </subcellularLocation>
</comment>
<dbReference type="NCBIfam" id="TIGR03592">
    <property type="entry name" value="yidC_oxa1_cterm"/>
    <property type="match status" value="1"/>
</dbReference>
<dbReference type="GO" id="GO:0051205">
    <property type="term" value="P:protein insertion into membrane"/>
    <property type="evidence" value="ECO:0007669"/>
    <property type="project" value="TreeGrafter"/>
</dbReference>
<dbReference type="GO" id="GO:0032977">
    <property type="term" value="F:membrane insertase activity"/>
    <property type="evidence" value="ECO:0007669"/>
    <property type="project" value="InterPro"/>
</dbReference>
<evidence type="ECO:0000256" key="4">
    <source>
        <dbReference type="ARBA" id="ARBA00022692"/>
    </source>
</evidence>
<dbReference type="PANTHER" id="PTHR12428:SF65">
    <property type="entry name" value="CYTOCHROME C OXIDASE ASSEMBLY PROTEIN COX18, MITOCHONDRIAL"/>
    <property type="match status" value="1"/>
</dbReference>
<keyword evidence="8" id="KW-0143">Chaperone</keyword>
<evidence type="ECO:0000313" key="13">
    <source>
        <dbReference type="Proteomes" id="UP000177135"/>
    </source>
</evidence>
<dbReference type="InterPro" id="IPR001708">
    <property type="entry name" value="YidC/ALB3/OXA1/COX18"/>
</dbReference>
<keyword evidence="2" id="KW-0813">Transport</keyword>
<accession>A0A1F5MZK7</accession>
<evidence type="ECO:0000256" key="2">
    <source>
        <dbReference type="ARBA" id="ARBA00022448"/>
    </source>
</evidence>
<gene>
    <name evidence="12" type="ORF">A2617_01785</name>
</gene>
<dbReference type="GO" id="GO:0005886">
    <property type="term" value="C:plasma membrane"/>
    <property type="evidence" value="ECO:0007669"/>
    <property type="project" value="UniProtKB-SubCell"/>
</dbReference>
<dbReference type="PANTHER" id="PTHR12428">
    <property type="entry name" value="OXA1"/>
    <property type="match status" value="1"/>
</dbReference>
<keyword evidence="7 10" id="KW-0472">Membrane</keyword>
<evidence type="ECO:0000256" key="7">
    <source>
        <dbReference type="ARBA" id="ARBA00023136"/>
    </source>
</evidence>
<proteinExistence type="inferred from homology"/>
<evidence type="ECO:0000256" key="9">
    <source>
        <dbReference type="RuleBase" id="RU003945"/>
    </source>
</evidence>